<keyword evidence="2" id="KW-1185">Reference proteome</keyword>
<evidence type="ECO:0000313" key="1">
    <source>
        <dbReference type="EMBL" id="VDO35244.1"/>
    </source>
</evidence>
<dbReference type="InterPro" id="IPR007304">
    <property type="entry name" value="TAP46-like"/>
</dbReference>
<dbReference type="GO" id="GO:0035303">
    <property type="term" value="P:regulation of dephosphorylation"/>
    <property type="evidence" value="ECO:0007669"/>
    <property type="project" value="TreeGrafter"/>
</dbReference>
<accession>A0A0N4WDD5</accession>
<dbReference type="PANTHER" id="PTHR10933:SF9">
    <property type="entry name" value="IMMUNOGLOBULIN-BINDING PROTEIN 1"/>
    <property type="match status" value="1"/>
</dbReference>
<reference evidence="3" key="1">
    <citation type="submission" date="2017-02" db="UniProtKB">
        <authorList>
            <consortium name="WormBaseParasite"/>
        </authorList>
    </citation>
    <scope>IDENTIFICATION</scope>
</reference>
<dbReference type="STRING" id="6290.A0A0N4WDD5"/>
<sequence>MPENESNHDIDNEETLSEQFRKAEDVVNDIESGRFSAADSQTRVSETVCILENLTRAVSSLGLFSDNEEVEDLPTSSIPFLLIPCYLGVAHHNTTTDPLHRADQLQLAKVYYLDFLKRLRSYGFEFDSKDFLINGENEESTDVSRAGIKKFTGEEQRERKIARFRKQRELKNTMDELKRLNELPLVEMMKARMKGNVQPAPAEKSLQKDDKKPAPLRPFIITRSEQQKAVFGLGYPSIPTMTVDEWYNQRFGGASSAQQQQHQPDNKYVLLLVCSITIIGILQLIDSKASHSGEIDTEEAEERERARLMRWDEYKDDHRRGWGNTHNKG</sequence>
<dbReference type="Pfam" id="PF04177">
    <property type="entry name" value="TAP42"/>
    <property type="match status" value="2"/>
</dbReference>
<evidence type="ECO:0000313" key="3">
    <source>
        <dbReference type="WBParaSite" id="HPLM_0000858001-mRNA-1"/>
    </source>
</evidence>
<name>A0A0N4WDD5_HAEPC</name>
<dbReference type="PANTHER" id="PTHR10933">
    <property type="entry name" value="IMMUNOGLOBULIN-BINDING PROTEIN 1"/>
    <property type="match status" value="1"/>
</dbReference>
<dbReference type="GO" id="GO:0009966">
    <property type="term" value="P:regulation of signal transduction"/>
    <property type="evidence" value="ECO:0007669"/>
    <property type="project" value="InterPro"/>
</dbReference>
<evidence type="ECO:0000313" key="2">
    <source>
        <dbReference type="Proteomes" id="UP000268014"/>
    </source>
</evidence>
<dbReference type="GO" id="GO:0005829">
    <property type="term" value="C:cytosol"/>
    <property type="evidence" value="ECO:0007669"/>
    <property type="project" value="TreeGrafter"/>
</dbReference>
<dbReference type="InterPro" id="IPR038511">
    <property type="entry name" value="TAP42/TAP46-like_sf"/>
</dbReference>
<dbReference type="EMBL" id="UZAF01016888">
    <property type="protein sequence ID" value="VDO35244.1"/>
    <property type="molecule type" value="Genomic_DNA"/>
</dbReference>
<gene>
    <name evidence="1" type="ORF">HPLM_LOCUS8572</name>
</gene>
<proteinExistence type="predicted"/>
<dbReference type="WBParaSite" id="HPLM_0000858001-mRNA-1">
    <property type="protein sequence ID" value="HPLM_0000858001-mRNA-1"/>
    <property type="gene ID" value="HPLM_0000858001"/>
</dbReference>
<dbReference type="GO" id="GO:0051721">
    <property type="term" value="F:protein phosphatase 2A binding"/>
    <property type="evidence" value="ECO:0007669"/>
    <property type="project" value="TreeGrafter"/>
</dbReference>
<organism evidence="3">
    <name type="scientific">Haemonchus placei</name>
    <name type="common">Barber's pole worm</name>
    <dbReference type="NCBI Taxonomy" id="6290"/>
    <lineage>
        <taxon>Eukaryota</taxon>
        <taxon>Metazoa</taxon>
        <taxon>Ecdysozoa</taxon>
        <taxon>Nematoda</taxon>
        <taxon>Chromadorea</taxon>
        <taxon>Rhabditida</taxon>
        <taxon>Rhabditina</taxon>
        <taxon>Rhabditomorpha</taxon>
        <taxon>Strongyloidea</taxon>
        <taxon>Trichostrongylidae</taxon>
        <taxon>Haemonchus</taxon>
    </lineage>
</organism>
<dbReference type="Gene3D" id="1.25.40.540">
    <property type="entry name" value="TAP42-like family"/>
    <property type="match status" value="1"/>
</dbReference>
<reference evidence="1 2" key="2">
    <citation type="submission" date="2018-11" db="EMBL/GenBank/DDBJ databases">
        <authorList>
            <consortium name="Pathogen Informatics"/>
        </authorList>
    </citation>
    <scope>NUCLEOTIDE SEQUENCE [LARGE SCALE GENOMIC DNA]</scope>
    <source>
        <strain evidence="1 2">MHpl1</strain>
    </source>
</reference>
<protein>
    <submittedName>
        <fullName evidence="3">TAP42 domain-containing protein</fullName>
    </submittedName>
</protein>
<dbReference type="Proteomes" id="UP000268014">
    <property type="component" value="Unassembled WGS sequence"/>
</dbReference>
<dbReference type="AlphaFoldDB" id="A0A0N4WDD5"/>
<dbReference type="OMA" id="YDQHQKH"/>
<dbReference type="OrthoDB" id="10261753at2759"/>